<feature type="domain" description="DUF6535" evidence="3">
    <location>
        <begin position="50"/>
        <end position="227"/>
    </location>
</feature>
<evidence type="ECO:0000256" key="1">
    <source>
        <dbReference type="SAM" id="MobiDB-lite"/>
    </source>
</evidence>
<name>A0A8H2WZB0_9AGAM</name>
<accession>A0A8H2WZB0</accession>
<keyword evidence="2" id="KW-0472">Membrane</keyword>
<protein>
    <recommendedName>
        <fullName evidence="3">DUF6535 domain-containing protein</fullName>
    </recommendedName>
</protein>
<organism evidence="4 5">
    <name type="scientific">Rhizoctonia solani</name>
    <dbReference type="NCBI Taxonomy" id="456999"/>
    <lineage>
        <taxon>Eukaryota</taxon>
        <taxon>Fungi</taxon>
        <taxon>Dikarya</taxon>
        <taxon>Basidiomycota</taxon>
        <taxon>Agaricomycotina</taxon>
        <taxon>Agaricomycetes</taxon>
        <taxon>Cantharellales</taxon>
        <taxon>Ceratobasidiaceae</taxon>
        <taxon>Rhizoctonia</taxon>
    </lineage>
</organism>
<feature type="compositionally biased region" description="Low complexity" evidence="1">
    <location>
        <begin position="1175"/>
        <end position="1186"/>
    </location>
</feature>
<reference evidence="4" key="1">
    <citation type="submission" date="2021-01" db="EMBL/GenBank/DDBJ databases">
        <authorList>
            <person name="Kaushik A."/>
        </authorList>
    </citation>
    <scope>NUCLEOTIDE SEQUENCE</scope>
    <source>
        <strain evidence="4">AG4-R118</strain>
    </source>
</reference>
<feature type="compositionally biased region" description="Polar residues" evidence="1">
    <location>
        <begin position="557"/>
        <end position="575"/>
    </location>
</feature>
<feature type="transmembrane region" description="Helical" evidence="2">
    <location>
        <begin position="147"/>
        <end position="166"/>
    </location>
</feature>
<proteinExistence type="predicted"/>
<feature type="transmembrane region" description="Helical" evidence="2">
    <location>
        <begin position="200"/>
        <end position="224"/>
    </location>
</feature>
<feature type="region of interest" description="Disordered" evidence="1">
    <location>
        <begin position="1"/>
        <end position="26"/>
    </location>
</feature>
<evidence type="ECO:0000256" key="2">
    <source>
        <dbReference type="SAM" id="Phobius"/>
    </source>
</evidence>
<dbReference type="AlphaFoldDB" id="A0A8H2WZB0"/>
<dbReference type="InterPro" id="IPR045338">
    <property type="entry name" value="DUF6535"/>
</dbReference>
<dbReference type="EMBL" id="CAJMWX010000347">
    <property type="protein sequence ID" value="CAE6413820.1"/>
    <property type="molecule type" value="Genomic_DNA"/>
</dbReference>
<comment type="caution">
    <text evidence="4">The sequence shown here is derived from an EMBL/GenBank/DDBJ whole genome shotgun (WGS) entry which is preliminary data.</text>
</comment>
<feature type="region of interest" description="Disordered" evidence="1">
    <location>
        <begin position="557"/>
        <end position="596"/>
    </location>
</feature>
<evidence type="ECO:0000313" key="5">
    <source>
        <dbReference type="Proteomes" id="UP000663888"/>
    </source>
</evidence>
<feature type="region of interest" description="Disordered" evidence="1">
    <location>
        <begin position="1117"/>
        <end position="1192"/>
    </location>
</feature>
<dbReference type="Pfam" id="PF20153">
    <property type="entry name" value="DUF6535"/>
    <property type="match status" value="1"/>
</dbReference>
<feature type="transmembrane region" description="Helical" evidence="2">
    <location>
        <begin position="72"/>
        <end position="91"/>
    </location>
</feature>
<keyword evidence="2" id="KW-0812">Transmembrane</keyword>
<evidence type="ECO:0000313" key="4">
    <source>
        <dbReference type="EMBL" id="CAE6413820.1"/>
    </source>
</evidence>
<feature type="transmembrane region" description="Helical" evidence="2">
    <location>
        <begin position="231"/>
        <end position="258"/>
    </location>
</feature>
<sequence length="1192" mass="131751">MDDLKPSNPMPDLTPADPKQAGGPVNQNVNYNKLASDKIGEELNPNATMWKLYTEEAKEYDTEFTRERNGNLNNMLLFATLFSAIVTAFIIESTNLLEQDSSDVSAQLLLMLVQSQQRIETGSPNTTSSSIKMPDFAPSPTARVINVLWFASLMISLGAAVVAILAKEWLTAFTTNRTRDAHKYALERQARHASLDAWKMLLVIDLLPTFLNFALFVFGLGLIIRLWLLDLVVAGVMTAVSALLCVVYLFFVIAGAAYENCPYKSRLSAYIKQSATYTWKIVQSTSIFREFVSNRSTPSNTEVNTKQTNEKGLESKEVGLLTWLYNFSSDPILETYVTQALAGLMSLKLKLPTFLDKGTSECHELYIKDNERLTSVFELGAQAVNQLRMAPSKGRNELDSCGGTNVARLALAVAEIYPHAVTWQLCSPQEVIQTRGDTIQELAQTHSPKPAIRGCISTIDMKSVCKITDNIYDALDLVWAETSPALTLTAYAYLLAAELKMARHSLAFLEYQKQQSLASLNHAAIEMNTHSGAQPQSPSSNLRSILERSYQALAQSTRGIKNSPLNPSRNCSKQPNPREGTNGAGPSGSPIDTANMVGKHPILPVIDQDSLRQRYGLALARTALVIKASVSHLASKGSQDLRSAITTLLVEATELVKQEKPGPDDESHRFGIPYTLENGEVAIIVATESRATSRIACRRDAVGSELIGSLVKLCDSDMDTLLVEGFRVAAFNLLLTFWPTYFEQRRNDLAPWIIFPTWMNWSWETITLGSTPCGSQMSAEILMYQSTILIHIAVALGAYTRLYSMVLPFREHEGWKNVLQHVLQLLIAQSRTLPKITEKLQNQAEKQRNLYSNSLPTGATLGDWMTLIDQYLASPDCSDAELEMVRRLRECIGLYVGAIVSLPAWSMEDQPDDGVRTEWISAHSAAMSANRTTDTLLPRIDQVMYFIGAASQSIDLGDTTSTIWVFLIKMSDHIEFTNCREYLSYFTQENGLEVLAKIGLNESYRDYVVLVVSRVVIKLRTTQLPVNATAFPSLLKVLCYMCNYTVEISHDIGPILLGARYQLEQFTAIGPSSYFPIQKLIHQLTRWANAWDSEGVSSIAQKIAAFRDQVQQWADPTNSGHAFPPLINEHEPGPSATSNTIPSAHRSPEDSAPEDTLTEASLGDRGDQTQPTGGAVAPEPVVESAALIPGEE</sequence>
<dbReference type="Proteomes" id="UP000663888">
    <property type="component" value="Unassembled WGS sequence"/>
</dbReference>
<evidence type="ECO:0000259" key="3">
    <source>
        <dbReference type="Pfam" id="PF20153"/>
    </source>
</evidence>
<gene>
    <name evidence="4" type="ORF">RDB_LOCUS14232</name>
</gene>
<keyword evidence="2" id="KW-1133">Transmembrane helix</keyword>